<dbReference type="AlphaFoldDB" id="A0A1B6BX71"/>
<evidence type="ECO:0000313" key="1">
    <source>
        <dbReference type="EMBL" id="JAS05609.1"/>
    </source>
</evidence>
<dbReference type="EMBL" id="GEDC01031689">
    <property type="protein sequence ID" value="JAS05609.1"/>
    <property type="molecule type" value="Transcribed_RNA"/>
</dbReference>
<organism evidence="1">
    <name type="scientific">Clastoptera arizonana</name>
    <name type="common">Arizona spittle bug</name>
    <dbReference type="NCBI Taxonomy" id="38151"/>
    <lineage>
        <taxon>Eukaryota</taxon>
        <taxon>Metazoa</taxon>
        <taxon>Ecdysozoa</taxon>
        <taxon>Arthropoda</taxon>
        <taxon>Hexapoda</taxon>
        <taxon>Insecta</taxon>
        <taxon>Pterygota</taxon>
        <taxon>Neoptera</taxon>
        <taxon>Paraneoptera</taxon>
        <taxon>Hemiptera</taxon>
        <taxon>Auchenorrhyncha</taxon>
        <taxon>Cercopoidea</taxon>
        <taxon>Clastopteridae</taxon>
        <taxon>Clastoptera</taxon>
    </lineage>
</organism>
<feature type="non-terminal residue" evidence="1">
    <location>
        <position position="117"/>
    </location>
</feature>
<accession>A0A1B6BX71</accession>
<feature type="non-terminal residue" evidence="1">
    <location>
        <position position="1"/>
    </location>
</feature>
<protein>
    <submittedName>
        <fullName evidence="1">Uncharacterized protein</fullName>
    </submittedName>
</protein>
<name>A0A1B6BX71_9HEMI</name>
<sequence>VEDDYNPHGPDHILVTRFLESGCGCKENCCSFFSSDEFLHMRLECEEIDHYHDHTNTLDQVILGQLRCLISDSTLTTKTKRVNTERQAPRARYMLKGRSVCKSTFMFGQNIKIKRLK</sequence>
<gene>
    <name evidence="1" type="ORF">g.44931</name>
</gene>
<proteinExistence type="predicted"/>
<reference evidence="1" key="1">
    <citation type="submission" date="2015-12" db="EMBL/GenBank/DDBJ databases">
        <title>De novo transcriptome assembly of four potential Pierce s Disease insect vectors from Arizona vineyards.</title>
        <authorList>
            <person name="Tassone E.E."/>
        </authorList>
    </citation>
    <scope>NUCLEOTIDE SEQUENCE</scope>
</reference>